<accession>A0AAU8EX58</accession>
<dbReference type="SUPFAM" id="SSF53850">
    <property type="entry name" value="Periplasmic binding protein-like II"/>
    <property type="match status" value="1"/>
</dbReference>
<evidence type="ECO:0000256" key="1">
    <source>
        <dbReference type="ARBA" id="ARBA00010333"/>
    </source>
</evidence>
<keyword evidence="7" id="KW-0614">Plasmid</keyword>
<comment type="similarity">
    <text evidence="1 4">Belongs to the bacterial solute-binding protein 3 family.</text>
</comment>
<keyword evidence="3 5" id="KW-0732">Signal</keyword>
<evidence type="ECO:0000259" key="6">
    <source>
        <dbReference type="SMART" id="SM00062"/>
    </source>
</evidence>
<name>A0AAU8EX58_9MICC</name>
<gene>
    <name evidence="7" type="ORF">ABRP34_22780</name>
</gene>
<protein>
    <submittedName>
        <fullName evidence="7">Glutamate ABC transporter substrate-binding protein</fullName>
    </submittedName>
</protein>
<evidence type="ECO:0000256" key="3">
    <source>
        <dbReference type="ARBA" id="ARBA00022729"/>
    </source>
</evidence>
<dbReference type="PANTHER" id="PTHR30085:SF6">
    <property type="entry name" value="ABC TRANSPORTER GLUTAMINE-BINDING PROTEIN GLNH"/>
    <property type="match status" value="1"/>
</dbReference>
<dbReference type="PROSITE" id="PS01039">
    <property type="entry name" value="SBP_BACTERIAL_3"/>
    <property type="match status" value="1"/>
</dbReference>
<sequence length="280" mass="29353">MKIKSLITISAAALLLAGTATGCSSAAGSGNKGLEENAKAGKLTIGISYDRPGLGIKNPDGSFKGFDVDVAKYVAAKLGVQESGITWKEAPPAQRENLIQNGQVDYVVNTYSINDARKERVAFAGPYFLAGQSLLVRADNTDITGPESLNGGKKLCSVTGSTPAQNIKKNYSKDAQLQEYDSPSACVEALKSGAVDAMTTDDSQLAGYASVNQGKLKLVGKTFSKESYGIGLKKDDSSGRAKINDAIEAMIKDGSWAKAFKVNLGPSGYPLPAAPVVDRY</sequence>
<feature type="chain" id="PRO_5043952868" evidence="5">
    <location>
        <begin position="27"/>
        <end position="280"/>
    </location>
</feature>
<dbReference type="Pfam" id="PF00497">
    <property type="entry name" value="SBP_bac_3"/>
    <property type="match status" value="1"/>
</dbReference>
<organism evidence="7">
    <name type="scientific">Arthrobacter sp. K5</name>
    <dbReference type="NCBI Taxonomy" id="2839623"/>
    <lineage>
        <taxon>Bacteria</taxon>
        <taxon>Bacillati</taxon>
        <taxon>Actinomycetota</taxon>
        <taxon>Actinomycetes</taxon>
        <taxon>Micrococcales</taxon>
        <taxon>Micrococcaceae</taxon>
        <taxon>Arthrobacter</taxon>
    </lineage>
</organism>
<dbReference type="AlphaFoldDB" id="A0AAU8EX58"/>
<dbReference type="GO" id="GO:0005576">
    <property type="term" value="C:extracellular region"/>
    <property type="evidence" value="ECO:0007669"/>
    <property type="project" value="TreeGrafter"/>
</dbReference>
<dbReference type="GO" id="GO:0006865">
    <property type="term" value="P:amino acid transport"/>
    <property type="evidence" value="ECO:0007669"/>
    <property type="project" value="TreeGrafter"/>
</dbReference>
<reference evidence="7" key="1">
    <citation type="submission" date="2024-06" db="EMBL/GenBank/DDBJ databases">
        <title>Biodegradation of dimethachlon by Arthrobacter sp. K5: mechanistic insights and ecological implications.</title>
        <authorList>
            <person name="Hu S."/>
            <person name="Lu P."/>
        </authorList>
    </citation>
    <scope>NUCLEOTIDE SEQUENCE</scope>
    <source>
        <strain evidence="7">K5</strain>
        <plasmid evidence="7">unnamed</plasmid>
    </source>
</reference>
<dbReference type="CDD" id="cd13690">
    <property type="entry name" value="PBP2_GluB"/>
    <property type="match status" value="1"/>
</dbReference>
<evidence type="ECO:0000256" key="4">
    <source>
        <dbReference type="RuleBase" id="RU003744"/>
    </source>
</evidence>
<dbReference type="PROSITE" id="PS51257">
    <property type="entry name" value="PROKAR_LIPOPROTEIN"/>
    <property type="match status" value="1"/>
</dbReference>
<evidence type="ECO:0000256" key="5">
    <source>
        <dbReference type="SAM" id="SignalP"/>
    </source>
</evidence>
<geneLocation type="plasmid" evidence="7">
    <name>unnamed</name>
</geneLocation>
<dbReference type="GO" id="GO:0030288">
    <property type="term" value="C:outer membrane-bounded periplasmic space"/>
    <property type="evidence" value="ECO:0007669"/>
    <property type="project" value="TreeGrafter"/>
</dbReference>
<dbReference type="InterPro" id="IPR051455">
    <property type="entry name" value="Bact_solute-bind_prot3"/>
</dbReference>
<feature type="signal peptide" evidence="5">
    <location>
        <begin position="1"/>
        <end position="26"/>
    </location>
</feature>
<evidence type="ECO:0000313" key="7">
    <source>
        <dbReference type="EMBL" id="XCH13933.1"/>
    </source>
</evidence>
<keyword evidence="2" id="KW-0813">Transport</keyword>
<dbReference type="PANTHER" id="PTHR30085">
    <property type="entry name" value="AMINO ACID ABC TRANSPORTER PERMEASE"/>
    <property type="match status" value="1"/>
</dbReference>
<dbReference type="Gene3D" id="3.40.190.10">
    <property type="entry name" value="Periplasmic binding protein-like II"/>
    <property type="match status" value="2"/>
</dbReference>
<proteinExistence type="inferred from homology"/>
<dbReference type="EMBL" id="CP159280">
    <property type="protein sequence ID" value="XCH13933.1"/>
    <property type="molecule type" value="Genomic_DNA"/>
</dbReference>
<dbReference type="SMART" id="SM00062">
    <property type="entry name" value="PBPb"/>
    <property type="match status" value="1"/>
</dbReference>
<dbReference type="InterPro" id="IPR018313">
    <property type="entry name" value="SBP_3_CS"/>
</dbReference>
<dbReference type="RefSeq" id="WP_353713614.1">
    <property type="nucleotide sequence ID" value="NZ_CP159280.1"/>
</dbReference>
<dbReference type="InterPro" id="IPR001638">
    <property type="entry name" value="Solute-binding_3/MltF_N"/>
</dbReference>
<evidence type="ECO:0000256" key="2">
    <source>
        <dbReference type="ARBA" id="ARBA00022448"/>
    </source>
</evidence>
<feature type="domain" description="Solute-binding protein family 3/N-terminal" evidence="6">
    <location>
        <begin position="42"/>
        <end position="267"/>
    </location>
</feature>